<comment type="caution">
    <text evidence="2">The sequence shown here is derived from an EMBL/GenBank/DDBJ whole genome shotgun (WGS) entry which is preliminary data.</text>
</comment>
<dbReference type="EMBL" id="JAZDWU010000012">
    <property type="protein sequence ID" value="KAK9983319.1"/>
    <property type="molecule type" value="Genomic_DNA"/>
</dbReference>
<dbReference type="Pfam" id="PF13456">
    <property type="entry name" value="RVT_3"/>
    <property type="match status" value="1"/>
</dbReference>
<evidence type="ECO:0000313" key="2">
    <source>
        <dbReference type="EMBL" id="KAK9983319.1"/>
    </source>
</evidence>
<gene>
    <name evidence="2" type="ORF">SO802_032844</name>
</gene>
<name>A0AAW2BBG2_9ROSI</name>
<dbReference type="Proteomes" id="UP001459277">
    <property type="component" value="Unassembled WGS sequence"/>
</dbReference>
<dbReference type="PANTHER" id="PTHR47074:SF11">
    <property type="entry name" value="REVERSE TRANSCRIPTASE-LIKE PROTEIN"/>
    <property type="match status" value="1"/>
</dbReference>
<dbReference type="CDD" id="cd06222">
    <property type="entry name" value="RNase_H_like"/>
    <property type="match status" value="1"/>
</dbReference>
<evidence type="ECO:0000259" key="1">
    <source>
        <dbReference type="Pfam" id="PF13456"/>
    </source>
</evidence>
<dbReference type="Gene3D" id="3.30.420.10">
    <property type="entry name" value="Ribonuclease H-like superfamily/Ribonuclease H"/>
    <property type="match status" value="1"/>
</dbReference>
<proteinExistence type="predicted"/>
<organism evidence="2 3">
    <name type="scientific">Lithocarpus litseifolius</name>
    <dbReference type="NCBI Taxonomy" id="425828"/>
    <lineage>
        <taxon>Eukaryota</taxon>
        <taxon>Viridiplantae</taxon>
        <taxon>Streptophyta</taxon>
        <taxon>Embryophyta</taxon>
        <taxon>Tracheophyta</taxon>
        <taxon>Spermatophyta</taxon>
        <taxon>Magnoliopsida</taxon>
        <taxon>eudicotyledons</taxon>
        <taxon>Gunneridae</taxon>
        <taxon>Pentapetalae</taxon>
        <taxon>rosids</taxon>
        <taxon>fabids</taxon>
        <taxon>Fagales</taxon>
        <taxon>Fagaceae</taxon>
        <taxon>Lithocarpus</taxon>
    </lineage>
</organism>
<dbReference type="PANTHER" id="PTHR47074">
    <property type="entry name" value="BNAC02G40300D PROTEIN"/>
    <property type="match status" value="1"/>
</dbReference>
<feature type="domain" description="RNase H type-1" evidence="1">
    <location>
        <begin position="38"/>
        <end position="121"/>
    </location>
</feature>
<dbReference type="InterPro" id="IPR002156">
    <property type="entry name" value="RNaseH_domain"/>
</dbReference>
<dbReference type="InterPro" id="IPR012337">
    <property type="entry name" value="RNaseH-like_sf"/>
</dbReference>
<reference evidence="2 3" key="1">
    <citation type="submission" date="2024-01" db="EMBL/GenBank/DDBJ databases">
        <title>A telomere-to-telomere, gap-free genome of sweet tea (Lithocarpus litseifolius).</title>
        <authorList>
            <person name="Zhou J."/>
        </authorList>
    </citation>
    <scope>NUCLEOTIDE SEQUENCE [LARGE SCALE GENOMIC DNA]</scope>
    <source>
        <strain evidence="2">Zhou-2022a</strain>
        <tissue evidence="2">Leaf</tissue>
    </source>
</reference>
<dbReference type="InterPro" id="IPR036397">
    <property type="entry name" value="RNaseH_sf"/>
</dbReference>
<dbReference type="InterPro" id="IPR052929">
    <property type="entry name" value="RNase_H-like_EbsB-rel"/>
</dbReference>
<sequence length="130" mass="14020">MAKNVVDDFACSANWDFGPIRSSLSSWVPPSQGIHKINVDCASSEHDNFSSVGMVIRDCNGQVVAALCKPLQASYSAELTEVIALKQGVLLAQELQLPRVIFESDSLAAIQAINDRAMGNNFGHLIQGFL</sequence>
<dbReference type="SUPFAM" id="SSF53098">
    <property type="entry name" value="Ribonuclease H-like"/>
    <property type="match status" value="1"/>
</dbReference>
<evidence type="ECO:0000313" key="3">
    <source>
        <dbReference type="Proteomes" id="UP001459277"/>
    </source>
</evidence>
<dbReference type="GO" id="GO:0004523">
    <property type="term" value="F:RNA-DNA hybrid ribonuclease activity"/>
    <property type="evidence" value="ECO:0007669"/>
    <property type="project" value="InterPro"/>
</dbReference>
<keyword evidence="3" id="KW-1185">Reference proteome</keyword>
<dbReference type="AlphaFoldDB" id="A0AAW2BBG2"/>
<protein>
    <recommendedName>
        <fullName evidence="1">RNase H type-1 domain-containing protein</fullName>
    </recommendedName>
</protein>
<accession>A0AAW2BBG2</accession>
<dbReference type="GO" id="GO:0003676">
    <property type="term" value="F:nucleic acid binding"/>
    <property type="evidence" value="ECO:0007669"/>
    <property type="project" value="InterPro"/>
</dbReference>
<dbReference type="InterPro" id="IPR044730">
    <property type="entry name" value="RNase_H-like_dom_plant"/>
</dbReference>